<dbReference type="STRING" id="574556.ACIS_00826"/>
<evidence type="ECO:0000256" key="6">
    <source>
        <dbReference type="ARBA" id="ARBA00023010"/>
    </source>
</evidence>
<evidence type="ECO:0000256" key="3">
    <source>
        <dbReference type="ARBA" id="ARBA00022692"/>
    </source>
</evidence>
<organism evidence="9 10">
    <name type="scientific">Anaplasma centrale (strain Israel)</name>
    <name type="common">Anaplasma marginale subsp. centrale (strain Israel)</name>
    <dbReference type="NCBI Taxonomy" id="574556"/>
    <lineage>
        <taxon>Bacteria</taxon>
        <taxon>Pseudomonadati</taxon>
        <taxon>Pseudomonadota</taxon>
        <taxon>Alphaproteobacteria</taxon>
        <taxon>Rickettsiales</taxon>
        <taxon>Anaplasmataceae</taxon>
        <taxon>Anaplasma</taxon>
    </lineage>
</organism>
<dbReference type="Pfam" id="PF02416">
    <property type="entry name" value="TatA_B_E"/>
    <property type="match status" value="1"/>
</dbReference>
<evidence type="ECO:0000256" key="7">
    <source>
        <dbReference type="ARBA" id="ARBA00023136"/>
    </source>
</evidence>
<dbReference type="EMBL" id="CP001759">
    <property type="protein sequence ID" value="ACZ49362.1"/>
    <property type="molecule type" value="Genomic_DNA"/>
</dbReference>
<accession>D1ASA9</accession>
<feature type="region of interest" description="Disordered" evidence="8">
    <location>
        <begin position="92"/>
        <end position="120"/>
    </location>
</feature>
<evidence type="ECO:0000256" key="5">
    <source>
        <dbReference type="ARBA" id="ARBA00022989"/>
    </source>
</evidence>
<dbReference type="KEGG" id="acn:ACIS_00826"/>
<keyword evidence="2" id="KW-0813">Transport</keyword>
<keyword evidence="4" id="KW-0653">Protein transport</keyword>
<comment type="subcellular location">
    <subcellularLocation>
        <location evidence="1">Membrane</location>
        <topology evidence="1">Single-pass membrane protein</topology>
    </subcellularLocation>
</comment>
<dbReference type="Gene3D" id="1.20.5.3310">
    <property type="match status" value="1"/>
</dbReference>
<dbReference type="HOGENOM" id="CLU_166594_0_0_5"/>
<dbReference type="AlphaFoldDB" id="D1ASA9"/>
<gene>
    <name evidence="9" type="ordered locus">ACIS_00826</name>
</gene>
<evidence type="ECO:0000313" key="10">
    <source>
        <dbReference type="Proteomes" id="UP000000630"/>
    </source>
</evidence>
<evidence type="ECO:0000313" key="9">
    <source>
        <dbReference type="EMBL" id="ACZ49362.1"/>
    </source>
</evidence>
<evidence type="ECO:0008006" key="11">
    <source>
        <dbReference type="Google" id="ProtNLM"/>
    </source>
</evidence>
<keyword evidence="3" id="KW-0812">Transmembrane</keyword>
<dbReference type="PRINTS" id="PR01506">
    <property type="entry name" value="TATBPROTEIN"/>
</dbReference>
<keyword evidence="10" id="KW-1185">Reference proteome</keyword>
<sequence>MFNVGLSEMVLVLVVGCLVTDPKKIPGLLKIAGAYYRRFVEIKEEVWDSIREACNDGTQASGTYAVPKRRIMGDDGVLYEAYEVSDVIGRSGCSAQTPDAREAGSNGIGEAPAQAKHDEQ</sequence>
<keyword evidence="7" id="KW-0472">Membrane</keyword>
<dbReference type="Proteomes" id="UP000000630">
    <property type="component" value="Chromosome"/>
</dbReference>
<reference evidence="9 10" key="1">
    <citation type="journal article" date="2010" name="J. Bacteriol.">
        <title>Complete genome sequence of Anaplasma marginale subsp. centrale.</title>
        <authorList>
            <person name="Herndon D.R."/>
            <person name="Palmer G.H."/>
            <person name="Shkap V."/>
            <person name="Knowles D.P. Jr."/>
            <person name="Brayton K.A."/>
        </authorList>
    </citation>
    <scope>NUCLEOTIDE SEQUENCE [LARGE SCALE GENOMIC DNA]</scope>
    <source>
        <strain evidence="9 10">Israel</strain>
    </source>
</reference>
<dbReference type="InterPro" id="IPR003369">
    <property type="entry name" value="TatA/B/E"/>
</dbReference>
<dbReference type="RefSeq" id="WP_012880814.1">
    <property type="nucleotide sequence ID" value="NC_013532.1"/>
</dbReference>
<proteinExistence type="predicted"/>
<protein>
    <recommendedName>
        <fullName evidence="11">Sec-independent protein translocase protein TatB</fullName>
    </recommendedName>
</protein>
<keyword evidence="5" id="KW-1133">Transmembrane helix</keyword>
<evidence type="ECO:0000256" key="1">
    <source>
        <dbReference type="ARBA" id="ARBA00004167"/>
    </source>
</evidence>
<evidence type="ECO:0000256" key="8">
    <source>
        <dbReference type="SAM" id="MobiDB-lite"/>
    </source>
</evidence>
<evidence type="ECO:0000256" key="4">
    <source>
        <dbReference type="ARBA" id="ARBA00022927"/>
    </source>
</evidence>
<name>D1ASA9_ANACI</name>
<evidence type="ECO:0000256" key="2">
    <source>
        <dbReference type="ARBA" id="ARBA00022448"/>
    </source>
</evidence>
<keyword evidence="6" id="KW-0811">Translocation</keyword>
<dbReference type="eggNOG" id="COG1826">
    <property type="taxonomic scope" value="Bacteria"/>
</dbReference>